<reference evidence="7 8" key="1">
    <citation type="submission" date="2017-12" db="EMBL/GenBank/DDBJ databases">
        <title>Hemimetabolous genomes reveal molecular basis of termite eusociality.</title>
        <authorList>
            <person name="Harrison M.C."/>
            <person name="Jongepier E."/>
            <person name="Robertson H.M."/>
            <person name="Arning N."/>
            <person name="Bitard-Feildel T."/>
            <person name="Chao H."/>
            <person name="Childers C.P."/>
            <person name="Dinh H."/>
            <person name="Doddapaneni H."/>
            <person name="Dugan S."/>
            <person name="Gowin J."/>
            <person name="Greiner C."/>
            <person name="Han Y."/>
            <person name="Hu H."/>
            <person name="Hughes D.S.T."/>
            <person name="Huylmans A.-K."/>
            <person name="Kemena C."/>
            <person name="Kremer L.P.M."/>
            <person name="Lee S.L."/>
            <person name="Lopez-Ezquerra A."/>
            <person name="Mallet L."/>
            <person name="Monroy-Kuhn J.M."/>
            <person name="Moser A."/>
            <person name="Murali S.C."/>
            <person name="Muzny D.M."/>
            <person name="Otani S."/>
            <person name="Piulachs M.-D."/>
            <person name="Poelchau M."/>
            <person name="Qu J."/>
            <person name="Schaub F."/>
            <person name="Wada-Katsumata A."/>
            <person name="Worley K.C."/>
            <person name="Xie Q."/>
            <person name="Ylla G."/>
            <person name="Poulsen M."/>
            <person name="Gibbs R.A."/>
            <person name="Schal C."/>
            <person name="Richards S."/>
            <person name="Belles X."/>
            <person name="Korb J."/>
            <person name="Bornberg-Bauer E."/>
        </authorList>
    </citation>
    <scope>NUCLEOTIDE SEQUENCE [LARGE SCALE GENOMIC DNA]</scope>
    <source>
        <tissue evidence="7">Whole body</tissue>
    </source>
</reference>
<gene>
    <name evidence="7" type="ORF">B7P43_G06471</name>
</gene>
<feature type="domain" description="Aldehyde dehydrogenase" evidence="6">
    <location>
        <begin position="4"/>
        <end position="357"/>
    </location>
</feature>
<comment type="caution">
    <text evidence="7">The sequence shown here is derived from an EMBL/GenBank/DDBJ whole genome shotgun (WGS) entry which is preliminary data.</text>
</comment>
<dbReference type="GO" id="GO:0006081">
    <property type="term" value="P:aldehyde metabolic process"/>
    <property type="evidence" value="ECO:0007669"/>
    <property type="project" value="InterPro"/>
</dbReference>
<accession>A0A2J7RMZ8</accession>
<evidence type="ECO:0000256" key="3">
    <source>
        <dbReference type="ARBA" id="ARBA00023027"/>
    </source>
</evidence>
<dbReference type="InterPro" id="IPR012394">
    <property type="entry name" value="Aldehyde_DH_NAD(P)"/>
</dbReference>
<dbReference type="GO" id="GO:0004029">
    <property type="term" value="F:aldehyde dehydrogenase (NAD+) activity"/>
    <property type="evidence" value="ECO:0007669"/>
    <property type="project" value="TreeGrafter"/>
</dbReference>
<dbReference type="PROSITE" id="PS00687">
    <property type="entry name" value="ALDEHYDE_DEHYDR_GLU"/>
    <property type="match status" value="1"/>
</dbReference>
<sequence length="358" mass="39817">MANYSDVVQKARSAFRNGRTKPIDFRERQLKQLLWMLEENTTAMVEAVGRDLWKSRLEALLLEINVLINEVKNVLFHLKEWTKPEKPSKGLVNAMDGLLIYNDPYGVVLIIGAWNYPIHLTLLPLVGAIAAGNCVILKPSEMSPASAELLAKLIPNYLDQECFQVVQGGVPETTALLKERFDYIFYTGSAAVGKIVRAAANEHLTPVTLELGGKSPVYIDNTVDMNITVKRILWGKCINAGQTCIAPDYILCPKEVQSSFVAKAREVLQEWYGSNVKSSPDLCRIISDKHYKRLVSFLNNGRIAVGGETNSSERFISPTILVDVKPTDPVMQEEIFGPILPILNVDSPSEAISFINSR</sequence>
<dbReference type="AlphaFoldDB" id="A0A2J7RMZ8"/>
<evidence type="ECO:0000259" key="6">
    <source>
        <dbReference type="Pfam" id="PF00171"/>
    </source>
</evidence>
<keyword evidence="3" id="KW-0520">NAD</keyword>
<dbReference type="Proteomes" id="UP000235965">
    <property type="component" value="Unassembled WGS sequence"/>
</dbReference>
<dbReference type="OrthoDB" id="440325at2759"/>
<dbReference type="InterPro" id="IPR029510">
    <property type="entry name" value="Ald_DH_CS_GLU"/>
</dbReference>
<proteinExistence type="inferred from homology"/>
<evidence type="ECO:0000256" key="4">
    <source>
        <dbReference type="PROSITE-ProRule" id="PRU10007"/>
    </source>
</evidence>
<dbReference type="Pfam" id="PF00171">
    <property type="entry name" value="Aldedh"/>
    <property type="match status" value="1"/>
</dbReference>
<dbReference type="FunFam" id="3.40.309.10:FF:000003">
    <property type="entry name" value="Aldehyde dehydrogenase"/>
    <property type="match status" value="1"/>
</dbReference>
<organism evidence="7 8">
    <name type="scientific">Cryptotermes secundus</name>
    <dbReference type="NCBI Taxonomy" id="105785"/>
    <lineage>
        <taxon>Eukaryota</taxon>
        <taxon>Metazoa</taxon>
        <taxon>Ecdysozoa</taxon>
        <taxon>Arthropoda</taxon>
        <taxon>Hexapoda</taxon>
        <taxon>Insecta</taxon>
        <taxon>Pterygota</taxon>
        <taxon>Neoptera</taxon>
        <taxon>Polyneoptera</taxon>
        <taxon>Dictyoptera</taxon>
        <taxon>Blattodea</taxon>
        <taxon>Blattoidea</taxon>
        <taxon>Termitoidae</taxon>
        <taxon>Kalotermitidae</taxon>
        <taxon>Cryptotermitinae</taxon>
        <taxon>Cryptotermes</taxon>
    </lineage>
</organism>
<dbReference type="GO" id="GO:0005737">
    <property type="term" value="C:cytoplasm"/>
    <property type="evidence" value="ECO:0007669"/>
    <property type="project" value="TreeGrafter"/>
</dbReference>
<dbReference type="FunFam" id="3.40.605.10:FF:000004">
    <property type="entry name" value="Aldehyde dehydrogenase"/>
    <property type="match status" value="1"/>
</dbReference>
<evidence type="ECO:0000256" key="2">
    <source>
        <dbReference type="ARBA" id="ARBA00023002"/>
    </source>
</evidence>
<dbReference type="SUPFAM" id="SSF53720">
    <property type="entry name" value="ALDH-like"/>
    <property type="match status" value="1"/>
</dbReference>
<protein>
    <submittedName>
        <fullName evidence="7">Aldehyde dehydrogenase family 3 member B1</fullName>
    </submittedName>
</protein>
<dbReference type="Gene3D" id="3.40.309.10">
    <property type="entry name" value="Aldehyde Dehydrogenase, Chain A, domain 2"/>
    <property type="match status" value="1"/>
</dbReference>
<keyword evidence="8" id="KW-1185">Reference proteome</keyword>
<evidence type="ECO:0000256" key="5">
    <source>
        <dbReference type="RuleBase" id="RU003345"/>
    </source>
</evidence>
<dbReference type="Gene3D" id="3.40.605.10">
    <property type="entry name" value="Aldehyde Dehydrogenase, Chain A, domain 1"/>
    <property type="match status" value="1"/>
</dbReference>
<comment type="similarity">
    <text evidence="1 5">Belongs to the aldehyde dehydrogenase family.</text>
</comment>
<name>A0A2J7RMZ8_9NEOP</name>
<dbReference type="InterPro" id="IPR016162">
    <property type="entry name" value="Ald_DH_N"/>
</dbReference>
<dbReference type="PANTHER" id="PTHR43570:SF16">
    <property type="entry name" value="ALDEHYDE DEHYDROGENASE TYPE III, ISOFORM Q"/>
    <property type="match status" value="1"/>
</dbReference>
<dbReference type="EMBL" id="NEVH01002546">
    <property type="protein sequence ID" value="PNF42213.1"/>
    <property type="molecule type" value="Genomic_DNA"/>
</dbReference>
<dbReference type="InterPro" id="IPR016161">
    <property type="entry name" value="Ald_DH/histidinol_DH"/>
</dbReference>
<dbReference type="InterPro" id="IPR015590">
    <property type="entry name" value="Aldehyde_DH_dom"/>
</dbReference>
<dbReference type="InterPro" id="IPR016163">
    <property type="entry name" value="Ald_DH_C"/>
</dbReference>
<evidence type="ECO:0000256" key="1">
    <source>
        <dbReference type="ARBA" id="ARBA00009986"/>
    </source>
</evidence>
<evidence type="ECO:0000313" key="8">
    <source>
        <dbReference type="Proteomes" id="UP000235965"/>
    </source>
</evidence>
<dbReference type="PANTHER" id="PTHR43570">
    <property type="entry name" value="ALDEHYDE DEHYDROGENASE"/>
    <property type="match status" value="1"/>
</dbReference>
<keyword evidence="2 5" id="KW-0560">Oxidoreductase</keyword>
<evidence type="ECO:0000313" key="7">
    <source>
        <dbReference type="EMBL" id="PNF42213.1"/>
    </source>
</evidence>
<feature type="active site" evidence="4">
    <location>
        <position position="210"/>
    </location>
</feature>
<dbReference type="EMBL" id="NEVH01002546">
    <property type="protein sequence ID" value="PNF42212.1"/>
    <property type="molecule type" value="Genomic_DNA"/>
</dbReference>